<dbReference type="AlphaFoldDB" id="A0A4R3NKV6"/>
<protein>
    <submittedName>
        <fullName evidence="1">Uncharacterized protein</fullName>
    </submittedName>
</protein>
<comment type="caution">
    <text evidence="1">The sequence shown here is derived from an EMBL/GenBank/DDBJ whole genome shotgun (WGS) entry which is preliminary data.</text>
</comment>
<feature type="non-terminal residue" evidence="1">
    <location>
        <position position="62"/>
    </location>
</feature>
<organism evidence="1 2">
    <name type="scientific">Martelella mediterranea</name>
    <dbReference type="NCBI Taxonomy" id="293089"/>
    <lineage>
        <taxon>Bacteria</taxon>
        <taxon>Pseudomonadati</taxon>
        <taxon>Pseudomonadota</taxon>
        <taxon>Alphaproteobacteria</taxon>
        <taxon>Hyphomicrobiales</taxon>
        <taxon>Aurantimonadaceae</taxon>
        <taxon>Martelella</taxon>
    </lineage>
</organism>
<reference evidence="1 2" key="1">
    <citation type="submission" date="2019-03" db="EMBL/GenBank/DDBJ databases">
        <title>Freshwater and sediment microbial communities from various areas in North America, analyzing microbe dynamics in response to fracking.</title>
        <authorList>
            <person name="Lamendella R."/>
        </authorList>
    </citation>
    <scope>NUCLEOTIDE SEQUENCE [LARGE SCALE GENOMIC DNA]</scope>
    <source>
        <strain evidence="1 2">175.2</strain>
    </source>
</reference>
<accession>A0A4R3NKV6</accession>
<dbReference type="Proteomes" id="UP000295097">
    <property type="component" value="Unassembled WGS sequence"/>
</dbReference>
<sequence>MSKSEFWKEMDDVRAAMLGIGSARHVPMSPLDFPFKSGGLLLDKTDRRLGIEAARIYRRVQT</sequence>
<name>A0A4R3NKV6_9HYPH</name>
<dbReference type="EMBL" id="SMAR01000030">
    <property type="protein sequence ID" value="TCT34757.1"/>
    <property type="molecule type" value="Genomic_DNA"/>
</dbReference>
<evidence type="ECO:0000313" key="2">
    <source>
        <dbReference type="Proteomes" id="UP000295097"/>
    </source>
</evidence>
<gene>
    <name evidence="1" type="ORF">EDC90_10301</name>
</gene>
<keyword evidence="2" id="KW-1185">Reference proteome</keyword>
<proteinExistence type="predicted"/>
<evidence type="ECO:0000313" key="1">
    <source>
        <dbReference type="EMBL" id="TCT34757.1"/>
    </source>
</evidence>